<evidence type="ECO:0000259" key="5">
    <source>
        <dbReference type="Pfam" id="PF00370"/>
    </source>
</evidence>
<dbReference type="GO" id="GO:0016301">
    <property type="term" value="F:kinase activity"/>
    <property type="evidence" value="ECO:0007669"/>
    <property type="project" value="UniProtKB-KW"/>
</dbReference>
<keyword evidence="3" id="KW-0808">Transferase</keyword>
<dbReference type="InterPro" id="IPR050406">
    <property type="entry name" value="FGGY_Carb_Kinase"/>
</dbReference>
<reference evidence="7 8" key="1">
    <citation type="submission" date="2013-02" db="EMBL/GenBank/DDBJ databases">
        <title>The complete genome sequence of Corynebacterium vitaeruminis DSM 20294.</title>
        <authorList>
            <person name="Ruckert C."/>
            <person name="Albersmeier A."/>
            <person name="Kalinowski J."/>
        </authorList>
    </citation>
    <scope>NUCLEOTIDE SEQUENCE [LARGE SCALE GENOMIC DNA]</scope>
    <source>
        <strain evidence="8">ATCC 10234</strain>
    </source>
</reference>
<accession>W5Y291</accession>
<dbReference type="GO" id="GO:0042732">
    <property type="term" value="P:D-xylose metabolic process"/>
    <property type="evidence" value="ECO:0007669"/>
    <property type="project" value="UniProtKB-KW"/>
</dbReference>
<evidence type="ECO:0000313" key="7">
    <source>
        <dbReference type="EMBL" id="AHI23332.1"/>
    </source>
</evidence>
<dbReference type="Gene3D" id="3.30.420.40">
    <property type="match status" value="2"/>
</dbReference>
<dbReference type="Pfam" id="PF02782">
    <property type="entry name" value="FGGY_C"/>
    <property type="match status" value="1"/>
</dbReference>
<evidence type="ECO:0000256" key="3">
    <source>
        <dbReference type="ARBA" id="ARBA00022679"/>
    </source>
</evidence>
<organism evidence="7 8">
    <name type="scientific">Corynebacterium vitaeruminis DSM 20294</name>
    <dbReference type="NCBI Taxonomy" id="1224164"/>
    <lineage>
        <taxon>Bacteria</taxon>
        <taxon>Bacillati</taxon>
        <taxon>Actinomycetota</taxon>
        <taxon>Actinomycetes</taxon>
        <taxon>Mycobacteriales</taxon>
        <taxon>Corynebacteriaceae</taxon>
        <taxon>Corynebacterium</taxon>
    </lineage>
</organism>
<dbReference type="EMBL" id="CP004353">
    <property type="protein sequence ID" value="AHI23332.1"/>
    <property type="molecule type" value="Genomic_DNA"/>
</dbReference>
<dbReference type="InterPro" id="IPR018484">
    <property type="entry name" value="FGGY_N"/>
</dbReference>
<dbReference type="Pfam" id="PF00370">
    <property type="entry name" value="FGGY_N"/>
    <property type="match status" value="1"/>
</dbReference>
<keyword evidence="2" id="KW-0859">Xylose metabolism</keyword>
<evidence type="ECO:0000256" key="4">
    <source>
        <dbReference type="ARBA" id="ARBA00022777"/>
    </source>
</evidence>
<feature type="domain" description="Carbohydrate kinase FGGY N-terminal" evidence="5">
    <location>
        <begin position="5"/>
        <end position="239"/>
    </location>
</feature>
<dbReference type="PANTHER" id="PTHR43095:SF5">
    <property type="entry name" value="XYLULOSE KINASE"/>
    <property type="match status" value="1"/>
</dbReference>
<name>W5Y291_9CORY</name>
<dbReference type="InterPro" id="IPR000577">
    <property type="entry name" value="Carb_kinase_FGGY"/>
</dbReference>
<evidence type="ECO:0000313" key="8">
    <source>
        <dbReference type="Proteomes" id="UP000019222"/>
    </source>
</evidence>
<protein>
    <submittedName>
        <fullName evidence="7">Putative xylulose kinase</fullName>
    </submittedName>
</protein>
<dbReference type="RefSeq" id="WP_034649524.1">
    <property type="nucleotide sequence ID" value="NZ_CP004353.1"/>
</dbReference>
<dbReference type="AlphaFoldDB" id="W5Y291"/>
<keyword evidence="2" id="KW-0119">Carbohydrate metabolism</keyword>
<dbReference type="KEGG" id="cvt:B843_09735"/>
<dbReference type="InterPro" id="IPR018485">
    <property type="entry name" value="FGGY_C"/>
</dbReference>
<dbReference type="PATRIC" id="fig|1224164.3.peg.1967"/>
<dbReference type="PANTHER" id="PTHR43095">
    <property type="entry name" value="SUGAR KINASE"/>
    <property type="match status" value="1"/>
</dbReference>
<dbReference type="InterPro" id="IPR043129">
    <property type="entry name" value="ATPase_NBD"/>
</dbReference>
<feature type="domain" description="Carbohydrate kinase FGGY C-terminal" evidence="6">
    <location>
        <begin position="249"/>
        <end position="423"/>
    </location>
</feature>
<gene>
    <name evidence="7" type="ORF">B843_09735</name>
</gene>
<dbReference type="SUPFAM" id="SSF53067">
    <property type="entry name" value="Actin-like ATPase domain"/>
    <property type="match status" value="2"/>
</dbReference>
<comment type="similarity">
    <text evidence="1">Belongs to the FGGY kinase family.</text>
</comment>
<dbReference type="STRING" id="1224164.B843_09735"/>
<evidence type="ECO:0000256" key="2">
    <source>
        <dbReference type="ARBA" id="ARBA00022629"/>
    </source>
</evidence>
<evidence type="ECO:0000256" key="1">
    <source>
        <dbReference type="ARBA" id="ARBA00009156"/>
    </source>
</evidence>
<dbReference type="Proteomes" id="UP000019222">
    <property type="component" value="Chromosome"/>
</dbReference>
<dbReference type="HOGENOM" id="CLU_009281_3_0_11"/>
<keyword evidence="8" id="KW-1185">Reference proteome</keyword>
<dbReference type="eggNOG" id="COG1070">
    <property type="taxonomic scope" value="Bacteria"/>
</dbReference>
<evidence type="ECO:0000259" key="6">
    <source>
        <dbReference type="Pfam" id="PF02782"/>
    </source>
</evidence>
<dbReference type="PIRSF" id="PIRSF000538">
    <property type="entry name" value="GlpK"/>
    <property type="match status" value="1"/>
</dbReference>
<sequence>MSLPILTLDLGTSGAKAALVDVHGIVIATSSHNYATTSLPGGGSEQSPQDWIDSARECILDLLAHSANFAAVTLTGQMQDLICVDARGEAIGFAVLYSDTRATAEATQLQQELPEWNEITGNEQTATSIPAMWARAVAADATLAAKTHHLLFSPSGYVVSQLGLGYFCDETTASTTGLFDLSRRDWSRRISAAARINAAALPTISSGLVGLAPANNHLGIPAETPIVLAPGDAASTTCGLVGLAPGEDYVSFGTSGWHAQVVETQQAPSAIHQLALPGSGILRIAAILSVGGTADWARERFLPGVSNTTSDGMLMRTPRVPTGMLSLPSLRGERFPVRSDHLGAAIVDIPADAENLSLYAAVLEGVCFGFSHDITGTDPLPATGGGSRSLPWMRMLADITGRTVRVTPSNDASLRGAAIFAAHVLSLGVIEPLSSHAIVDIEPDPDAQPAYQALRARHRQLYDALNGLARA</sequence>
<keyword evidence="4 7" id="KW-0418">Kinase</keyword>
<proteinExistence type="inferred from homology"/>